<dbReference type="InterPro" id="IPR036390">
    <property type="entry name" value="WH_DNA-bd_sf"/>
</dbReference>
<evidence type="ECO:0000256" key="2">
    <source>
        <dbReference type="ARBA" id="ARBA00006019"/>
    </source>
</evidence>
<feature type="compositionally biased region" description="Polar residues" evidence="9">
    <location>
        <begin position="469"/>
        <end position="491"/>
    </location>
</feature>
<dbReference type="InterPro" id="IPR016159">
    <property type="entry name" value="Cullin_repeat-like_dom_sf"/>
</dbReference>
<evidence type="ECO:0000313" key="12">
    <source>
        <dbReference type="Proteomes" id="UP001142055"/>
    </source>
</evidence>
<dbReference type="InterPro" id="IPR036388">
    <property type="entry name" value="WH-like_DNA-bd_sf"/>
</dbReference>
<feature type="compositionally biased region" description="Low complexity" evidence="9">
    <location>
        <begin position="492"/>
        <end position="506"/>
    </location>
</feature>
<dbReference type="Pfam" id="PF10557">
    <property type="entry name" value="Cullin_Nedd8"/>
    <property type="match status" value="1"/>
</dbReference>
<keyword evidence="3" id="KW-1017">Isopeptide bond</keyword>
<feature type="region of interest" description="Disordered" evidence="9">
    <location>
        <begin position="469"/>
        <end position="508"/>
    </location>
</feature>
<dbReference type="GO" id="GO:0006511">
    <property type="term" value="P:ubiquitin-dependent protein catabolic process"/>
    <property type="evidence" value="ECO:0007669"/>
    <property type="project" value="InterPro"/>
</dbReference>
<dbReference type="FunFam" id="3.30.230.130:FF:000004">
    <property type="entry name" value="Cullin 5"/>
    <property type="match status" value="1"/>
</dbReference>
<dbReference type="SUPFAM" id="SSF75632">
    <property type="entry name" value="Cullin homology domain"/>
    <property type="match status" value="1"/>
</dbReference>
<dbReference type="SUPFAM" id="SSF46785">
    <property type="entry name" value="Winged helix' DNA-binding domain"/>
    <property type="match status" value="1"/>
</dbReference>
<sequence>MLPILPFHQPSTPQQQQQRSTNMNRRPAEEASLLRSGEEVTFELVWPKIEPLVKRMFSPETSLNKEEWQDIFWNVHIMCIWSMGSANQLKLKLVQVFEEYITNEQKLIFQHIHNDQSLLKAYMQSWKRFMFYYNYVPLPFAPLEKALAMSQETIVHYNNNSKKRMDVECYLRLTLIETWVLKIFSELNARLIQAAMQLVDDERNNILCDPYLIVGIKESCLYLCYYLQDKLFIYRNNYERVYIGTTEMFYRSKGQEYYSKHGILHYMKWVELKLKEEQDRANRYLEPHSMSKVINAVVNTLVGYYRDSFAEKFIGLVKEKDITQLNLMFSLLDRVDCGIDPLLQKFEDYIVSVGNDNLKMEALSIVQDSEKYIENILKLFNMVTNLVNDAFNSDPRFMTARDMAFNTLINDKSVFLFAFSLKQNFSNSQMNVSSKIMENNETELHNDIMGSSNQTVQSVEARLASISLTNNGNESSTTPLGSNQIHPLDSNQCQPQQQQQQQQQSQTSVSNKIIESRCAELFANYCDMLLRKTSFSRHLTSDQIEFKLRNLILVLKYVQDKDMFMKFYKAHLIRRLILDASADNDKEEMMVNWLREVGMPADFVNKLSRMFQDLKVSEDFNRGFRESTLVTTLMANGNITNPELVFVKILNSSAWSRIHEKVNVSLPSEIEEILLKMEEFYKFTHTGRSLLWHHQFSSGIITYNSDNGCYDFEATCYQISILFCWNDRPNSELSLDSLSLSTQLPNLELKRTLWSLLANPKLKSQVLLSEPIVRSVKDIKEDTIFRLNHKFTLLTKNGRQLKRGRVNLIGRLQLQTEKSREEETENILRLRTFRTQEAIMKILKSRKSISFHTLHLELINVLKQMFIPSKALVKEQLEWLIEHEYIQRDPLDSSIFYFSI</sequence>
<feature type="domain" description="Cullin family profile" evidence="10">
    <location>
        <begin position="517"/>
        <end position="757"/>
    </location>
</feature>
<dbReference type="Pfam" id="PF26557">
    <property type="entry name" value="Cullin_AB"/>
    <property type="match status" value="1"/>
</dbReference>
<comment type="caution">
    <text evidence="11">The sequence shown here is derived from an EMBL/GenBank/DDBJ whole genome shotgun (WGS) entry which is preliminary data.</text>
</comment>
<feature type="compositionally biased region" description="Low complexity" evidence="9">
    <location>
        <begin position="9"/>
        <end position="25"/>
    </location>
</feature>
<dbReference type="OMA" id="RINMIGR"/>
<dbReference type="PROSITE" id="PS50069">
    <property type="entry name" value="CULLIN_2"/>
    <property type="match status" value="1"/>
</dbReference>
<reference evidence="11" key="1">
    <citation type="submission" date="2022-12" db="EMBL/GenBank/DDBJ databases">
        <title>Genome assemblies of Blomia tropicalis.</title>
        <authorList>
            <person name="Cui Y."/>
        </authorList>
    </citation>
    <scope>NUCLEOTIDE SEQUENCE</scope>
    <source>
        <tissue evidence="11">Adult mites</tissue>
    </source>
</reference>
<protein>
    <recommendedName>
        <fullName evidence="6">Cullin-5</fullName>
    </recommendedName>
</protein>
<proteinExistence type="inferred from homology"/>
<name>A0A9Q0M1X1_BLOTA</name>
<gene>
    <name evidence="11" type="ORF">RDWZM_010397</name>
</gene>
<dbReference type="PANTHER" id="PTHR11932">
    <property type="entry name" value="CULLIN"/>
    <property type="match status" value="1"/>
</dbReference>
<keyword evidence="4" id="KW-0833">Ubl conjugation pathway</keyword>
<dbReference type="Gene3D" id="1.20.1310.10">
    <property type="entry name" value="Cullin Repeats"/>
    <property type="match status" value="4"/>
</dbReference>
<dbReference type="InterPro" id="IPR045093">
    <property type="entry name" value="Cullin"/>
</dbReference>
<dbReference type="FunFam" id="1.20.1310.10:FF:000009">
    <property type="entry name" value="Cullin 5"/>
    <property type="match status" value="1"/>
</dbReference>
<keyword evidence="12" id="KW-1185">Reference proteome</keyword>
<dbReference type="Proteomes" id="UP001142055">
    <property type="component" value="Chromosome 4"/>
</dbReference>
<dbReference type="SMART" id="SM00884">
    <property type="entry name" value="Cullin_Nedd8"/>
    <property type="match status" value="1"/>
</dbReference>
<dbReference type="InterPro" id="IPR019559">
    <property type="entry name" value="Cullin_neddylation_domain"/>
</dbReference>
<evidence type="ECO:0000256" key="6">
    <source>
        <dbReference type="ARBA" id="ARBA00040451"/>
    </source>
</evidence>
<keyword evidence="5" id="KW-0832">Ubl conjugation</keyword>
<dbReference type="Gene3D" id="3.30.230.130">
    <property type="entry name" value="Cullin, Chain C, Domain 2"/>
    <property type="match status" value="1"/>
</dbReference>
<dbReference type="InterPro" id="IPR059120">
    <property type="entry name" value="Cullin-like_AB"/>
</dbReference>
<evidence type="ECO:0000256" key="3">
    <source>
        <dbReference type="ARBA" id="ARBA00022499"/>
    </source>
</evidence>
<evidence type="ECO:0000256" key="1">
    <source>
        <dbReference type="ARBA" id="ARBA00004906"/>
    </source>
</evidence>
<evidence type="ECO:0000256" key="4">
    <source>
        <dbReference type="ARBA" id="ARBA00022786"/>
    </source>
</evidence>
<evidence type="ECO:0000313" key="11">
    <source>
        <dbReference type="EMBL" id="KAJ6215897.1"/>
    </source>
</evidence>
<dbReference type="SUPFAM" id="SSF74788">
    <property type="entry name" value="Cullin repeat-like"/>
    <property type="match status" value="1"/>
</dbReference>
<comment type="similarity">
    <text evidence="2 7 8">Belongs to the cullin family.</text>
</comment>
<dbReference type="GO" id="GO:0031625">
    <property type="term" value="F:ubiquitin protein ligase binding"/>
    <property type="evidence" value="ECO:0007669"/>
    <property type="project" value="InterPro"/>
</dbReference>
<dbReference type="EMBL" id="JAPWDV010000004">
    <property type="protein sequence ID" value="KAJ6215897.1"/>
    <property type="molecule type" value="Genomic_DNA"/>
</dbReference>
<evidence type="ECO:0000256" key="9">
    <source>
        <dbReference type="SAM" id="MobiDB-lite"/>
    </source>
</evidence>
<evidence type="ECO:0000256" key="8">
    <source>
        <dbReference type="RuleBase" id="RU003829"/>
    </source>
</evidence>
<dbReference type="SMART" id="SM00182">
    <property type="entry name" value="CULLIN"/>
    <property type="match status" value="1"/>
</dbReference>
<organism evidence="11 12">
    <name type="scientific">Blomia tropicalis</name>
    <name type="common">Mite</name>
    <dbReference type="NCBI Taxonomy" id="40697"/>
    <lineage>
        <taxon>Eukaryota</taxon>
        <taxon>Metazoa</taxon>
        <taxon>Ecdysozoa</taxon>
        <taxon>Arthropoda</taxon>
        <taxon>Chelicerata</taxon>
        <taxon>Arachnida</taxon>
        <taxon>Acari</taxon>
        <taxon>Acariformes</taxon>
        <taxon>Sarcoptiformes</taxon>
        <taxon>Astigmata</taxon>
        <taxon>Glycyphagoidea</taxon>
        <taxon>Echimyopodidae</taxon>
        <taxon>Blomia</taxon>
    </lineage>
</organism>
<dbReference type="InterPro" id="IPR001373">
    <property type="entry name" value="Cullin_N"/>
</dbReference>
<dbReference type="Pfam" id="PF00888">
    <property type="entry name" value="Cullin"/>
    <property type="match status" value="2"/>
</dbReference>
<dbReference type="FunFam" id="1.20.1310.10:FF:000014">
    <property type="entry name" value="Cullin 5"/>
    <property type="match status" value="1"/>
</dbReference>
<comment type="pathway">
    <text evidence="1">Protein modification; protein ubiquitination.</text>
</comment>
<evidence type="ECO:0000256" key="7">
    <source>
        <dbReference type="PROSITE-ProRule" id="PRU00330"/>
    </source>
</evidence>
<evidence type="ECO:0000256" key="5">
    <source>
        <dbReference type="ARBA" id="ARBA00022843"/>
    </source>
</evidence>
<accession>A0A9Q0M1X1</accession>
<dbReference type="Gene3D" id="1.10.10.10">
    <property type="entry name" value="Winged helix-like DNA-binding domain superfamily/Winged helix DNA-binding domain"/>
    <property type="match status" value="1"/>
</dbReference>
<dbReference type="InterPro" id="IPR016158">
    <property type="entry name" value="Cullin_homology"/>
</dbReference>
<dbReference type="InterPro" id="IPR036317">
    <property type="entry name" value="Cullin_homology_sf"/>
</dbReference>
<evidence type="ECO:0000259" key="10">
    <source>
        <dbReference type="PROSITE" id="PS50069"/>
    </source>
</evidence>
<dbReference type="AlphaFoldDB" id="A0A9Q0M1X1"/>
<feature type="region of interest" description="Disordered" evidence="9">
    <location>
        <begin position="1"/>
        <end position="29"/>
    </location>
</feature>